<dbReference type="SUPFAM" id="SSF51621">
    <property type="entry name" value="Phosphoenolpyruvate/pyruvate domain"/>
    <property type="match status" value="1"/>
</dbReference>
<evidence type="ECO:0000256" key="3">
    <source>
        <dbReference type="ARBA" id="ARBA00022655"/>
    </source>
</evidence>
<keyword evidence="7" id="KW-1185">Reference proteome</keyword>
<keyword evidence="4 5" id="KW-0808">Transferase</keyword>
<comment type="subcellular location">
    <subcellularLocation>
        <location evidence="5">Cytoplasm</location>
    </subcellularLocation>
</comment>
<organism evidence="6 7">
    <name type="scientific">Thermostichus vulcanus str. 'Rupite'</name>
    <dbReference type="NCBI Taxonomy" id="2813851"/>
    <lineage>
        <taxon>Bacteria</taxon>
        <taxon>Bacillati</taxon>
        <taxon>Cyanobacteriota</taxon>
        <taxon>Cyanophyceae</taxon>
        <taxon>Thermostichales</taxon>
        <taxon>Thermostichaceae</taxon>
        <taxon>Thermostichus</taxon>
    </lineage>
</organism>
<accession>A0ABT0CD46</accession>
<dbReference type="PIRSF" id="PIRSF000388">
    <property type="entry name" value="Pantoate_hydroxy_MeTrfase"/>
    <property type="match status" value="1"/>
</dbReference>
<comment type="similarity">
    <text evidence="1 5">Belongs to the PanB family.</text>
</comment>
<proteinExistence type="inferred from homology"/>
<dbReference type="Pfam" id="PF02548">
    <property type="entry name" value="Pantoate_transf"/>
    <property type="match status" value="1"/>
</dbReference>
<comment type="caution">
    <text evidence="6">The sequence shown here is derived from an EMBL/GenBank/DDBJ whole genome shotgun (WGS) entry which is preliminary data.</text>
</comment>
<dbReference type="PANTHER" id="PTHR20881:SF0">
    <property type="entry name" value="3-METHYL-2-OXOBUTANOATE HYDROXYMETHYLTRANSFERASE"/>
    <property type="match status" value="1"/>
</dbReference>
<feature type="active site" description="Proton acceptor" evidence="5">
    <location>
        <position position="184"/>
    </location>
</feature>
<dbReference type="Gene3D" id="3.20.20.60">
    <property type="entry name" value="Phosphoenolpyruvate-binding domains"/>
    <property type="match status" value="1"/>
</dbReference>
<name>A0ABT0CD46_THEVL</name>
<dbReference type="CDD" id="cd06557">
    <property type="entry name" value="KPHMT-like"/>
    <property type="match status" value="1"/>
</dbReference>
<reference evidence="6" key="1">
    <citation type="submission" date="2021-02" db="EMBL/GenBank/DDBJ databases">
        <title>The CRISPR/cas machinery reduction and long-range gene transfer in the hot spring cyanobacterium Synechococcus.</title>
        <authorList>
            <person name="Dvorak P."/>
            <person name="Jahodarova E."/>
            <person name="Hasler P."/>
            <person name="Poulickova A."/>
        </authorList>
    </citation>
    <scope>NUCLEOTIDE SEQUENCE</scope>
    <source>
        <strain evidence="6">Rupite</strain>
    </source>
</reference>
<dbReference type="InterPro" id="IPR003700">
    <property type="entry name" value="Pantoate_hydroxy_MeTrfase"/>
</dbReference>
<keyword evidence="5" id="KW-0963">Cytoplasm</keyword>
<keyword evidence="3 5" id="KW-0566">Pantothenate biosynthesis</keyword>
<dbReference type="EC" id="2.1.2.11" evidence="5"/>
<protein>
    <recommendedName>
        <fullName evidence="5">3-methyl-2-oxobutanoate hydroxymethyltransferase</fullName>
        <ecNumber evidence="5">2.1.2.11</ecNumber>
    </recommendedName>
    <alternativeName>
        <fullName evidence="5">Ketopantoate hydroxymethyltransferase</fullName>
        <shortName evidence="5">KPHMT</shortName>
    </alternativeName>
</protein>
<evidence type="ECO:0000313" key="7">
    <source>
        <dbReference type="Proteomes" id="UP000830835"/>
    </source>
</evidence>
<feature type="binding site" evidence="5">
    <location>
        <position position="116"/>
    </location>
    <ligand>
        <name>Mg(2+)</name>
        <dbReference type="ChEBI" id="CHEBI:18420"/>
    </ligand>
</feature>
<evidence type="ECO:0000256" key="4">
    <source>
        <dbReference type="ARBA" id="ARBA00022679"/>
    </source>
</evidence>
<dbReference type="RefSeq" id="WP_244351436.1">
    <property type="nucleotide sequence ID" value="NZ_JAFIRA010000035.1"/>
</dbReference>
<comment type="pathway">
    <text evidence="5">Cofactor biosynthesis; (R)-pantothenate biosynthesis; (R)-pantoate from 3-methyl-2-oxobutanoate: step 1/2.</text>
</comment>
<dbReference type="InterPro" id="IPR040442">
    <property type="entry name" value="Pyrv_kinase-like_dom_sf"/>
</dbReference>
<comment type="catalytic activity">
    <reaction evidence="5">
        <text>(6R)-5,10-methylene-5,6,7,8-tetrahydrofolate + 3-methyl-2-oxobutanoate + H2O = 2-dehydropantoate + (6S)-5,6,7,8-tetrahydrofolate</text>
        <dbReference type="Rhea" id="RHEA:11824"/>
        <dbReference type="ChEBI" id="CHEBI:11561"/>
        <dbReference type="ChEBI" id="CHEBI:11851"/>
        <dbReference type="ChEBI" id="CHEBI:15377"/>
        <dbReference type="ChEBI" id="CHEBI:15636"/>
        <dbReference type="ChEBI" id="CHEBI:57453"/>
        <dbReference type="EC" id="2.1.2.11"/>
    </reaction>
</comment>
<keyword evidence="5" id="KW-0479">Metal-binding</keyword>
<dbReference type="InterPro" id="IPR015813">
    <property type="entry name" value="Pyrv/PenolPyrv_kinase-like_dom"/>
</dbReference>
<evidence type="ECO:0000256" key="2">
    <source>
        <dbReference type="ARBA" id="ARBA00011424"/>
    </source>
</evidence>
<evidence type="ECO:0000313" key="6">
    <source>
        <dbReference type="EMBL" id="MCJ2543714.1"/>
    </source>
</evidence>
<feature type="binding site" evidence="5">
    <location>
        <position position="45"/>
    </location>
    <ligand>
        <name>Mg(2+)</name>
        <dbReference type="ChEBI" id="CHEBI:18420"/>
    </ligand>
</feature>
<feature type="binding site" evidence="5">
    <location>
        <position position="114"/>
    </location>
    <ligand>
        <name>3-methyl-2-oxobutanoate</name>
        <dbReference type="ChEBI" id="CHEBI:11851"/>
    </ligand>
</feature>
<dbReference type="EMBL" id="JAFIRA010000035">
    <property type="protein sequence ID" value="MCJ2543714.1"/>
    <property type="molecule type" value="Genomic_DNA"/>
</dbReference>
<feature type="binding site" evidence="5">
    <location>
        <position position="84"/>
    </location>
    <ligand>
        <name>Mg(2+)</name>
        <dbReference type="ChEBI" id="CHEBI:18420"/>
    </ligand>
</feature>
<evidence type="ECO:0000256" key="5">
    <source>
        <dbReference type="HAMAP-Rule" id="MF_00156"/>
    </source>
</evidence>
<dbReference type="PANTHER" id="PTHR20881">
    <property type="entry name" value="3-METHYL-2-OXOBUTANOATE HYDROXYMETHYLTRANSFERASE"/>
    <property type="match status" value="1"/>
</dbReference>
<dbReference type="HAMAP" id="MF_00156">
    <property type="entry name" value="PanB"/>
    <property type="match status" value="1"/>
</dbReference>
<dbReference type="NCBIfam" id="TIGR00222">
    <property type="entry name" value="panB"/>
    <property type="match status" value="1"/>
</dbReference>
<gene>
    <name evidence="5 6" type="primary">panB</name>
    <name evidence="6" type="ORF">JX360_12495</name>
</gene>
<dbReference type="GO" id="GO:0003864">
    <property type="term" value="F:3-methyl-2-oxobutanoate hydroxymethyltransferase activity"/>
    <property type="evidence" value="ECO:0007669"/>
    <property type="project" value="UniProtKB-EC"/>
</dbReference>
<sequence length="261" mass="27961">MAALSIHHFRQAKQDGQPLVALTAADYATAQILDKAGIDLILVGDSLAMTSLGYTSTLPLTLEAMLHHAQAVRRGVERAFLVADLPFMTYQVQKEQALLSAGRLMKEAGVNGVKLEGGYPDMVETVAFLVQRGIPVLGHIGLTPQAKHQLGGYRQQGKTSPEAERLRQEALNLEQAGAFALVLEHMPAELAAQISEQVGIPTLGIGAGPDCDGQILVTHDLLGLSERIPPFAKAYTNLRQTILEAVQAFVVEVQKGAFPPS</sequence>
<dbReference type="NCBIfam" id="NF001452">
    <property type="entry name" value="PRK00311.1"/>
    <property type="match status" value="1"/>
</dbReference>
<feature type="binding site" evidence="5">
    <location>
        <position position="84"/>
    </location>
    <ligand>
        <name>3-methyl-2-oxobutanoate</name>
        <dbReference type="ChEBI" id="CHEBI:11851"/>
    </ligand>
</feature>
<comment type="subunit">
    <text evidence="2 5">Homodecamer; pentamer of dimers.</text>
</comment>
<comment type="function">
    <text evidence="5">Catalyzes the reversible reaction in which hydroxymethyl group from 5,10-methylenetetrahydrofolate is transferred onto alpha-ketoisovalerate to form ketopantoate.</text>
</comment>
<comment type="cofactor">
    <cofactor evidence="5">
        <name>Mg(2+)</name>
        <dbReference type="ChEBI" id="CHEBI:18420"/>
    </cofactor>
    <text evidence="5">Binds 1 Mg(2+) ion per subunit.</text>
</comment>
<evidence type="ECO:0000256" key="1">
    <source>
        <dbReference type="ARBA" id="ARBA00008676"/>
    </source>
</evidence>
<feature type="binding site" evidence="5">
    <location>
        <begin position="45"/>
        <end position="46"/>
    </location>
    <ligand>
        <name>3-methyl-2-oxobutanoate</name>
        <dbReference type="ChEBI" id="CHEBI:11851"/>
    </ligand>
</feature>
<dbReference type="Proteomes" id="UP000830835">
    <property type="component" value="Unassembled WGS sequence"/>
</dbReference>
<keyword evidence="5" id="KW-0460">Magnesium</keyword>